<keyword evidence="2" id="KW-0732">Signal</keyword>
<comment type="caution">
    <text evidence="3">The sequence shown here is derived from an EMBL/GenBank/DDBJ whole genome shotgun (WGS) entry which is preliminary data.</text>
</comment>
<keyword evidence="4" id="KW-1185">Reference proteome</keyword>
<dbReference type="EMBL" id="JBEPMM010000009">
    <property type="protein sequence ID" value="MET3693731.1"/>
    <property type="molecule type" value="Genomic_DNA"/>
</dbReference>
<feature type="region of interest" description="Disordered" evidence="1">
    <location>
        <begin position="67"/>
        <end position="106"/>
    </location>
</feature>
<accession>A0ABV2L7B9</accession>
<name>A0ABV2L7B9_9HYPH</name>
<feature type="chain" id="PRO_5046907972" evidence="2">
    <location>
        <begin position="25"/>
        <end position="106"/>
    </location>
</feature>
<evidence type="ECO:0000256" key="2">
    <source>
        <dbReference type="SAM" id="SignalP"/>
    </source>
</evidence>
<dbReference type="RefSeq" id="WP_238279065.1">
    <property type="nucleotide sequence ID" value="NZ_BPQL01000049.1"/>
</dbReference>
<feature type="compositionally biased region" description="Basic residues" evidence="1">
    <location>
        <begin position="67"/>
        <end position="78"/>
    </location>
</feature>
<organism evidence="3 4">
    <name type="scientific">Methylobacterium goesingense</name>
    <dbReference type="NCBI Taxonomy" id="243690"/>
    <lineage>
        <taxon>Bacteria</taxon>
        <taxon>Pseudomonadati</taxon>
        <taxon>Pseudomonadota</taxon>
        <taxon>Alphaproteobacteria</taxon>
        <taxon>Hyphomicrobiales</taxon>
        <taxon>Methylobacteriaceae</taxon>
        <taxon>Methylobacterium</taxon>
    </lineage>
</organism>
<gene>
    <name evidence="3" type="ORF">ABID43_003282</name>
</gene>
<proteinExistence type="predicted"/>
<evidence type="ECO:0000313" key="4">
    <source>
        <dbReference type="Proteomes" id="UP001549145"/>
    </source>
</evidence>
<evidence type="ECO:0000313" key="3">
    <source>
        <dbReference type="EMBL" id="MET3693731.1"/>
    </source>
</evidence>
<dbReference type="Proteomes" id="UP001549145">
    <property type="component" value="Unassembled WGS sequence"/>
</dbReference>
<evidence type="ECO:0000256" key="1">
    <source>
        <dbReference type="SAM" id="MobiDB-lite"/>
    </source>
</evidence>
<protein>
    <submittedName>
        <fullName evidence="3">Uncharacterized protein</fullName>
    </submittedName>
</protein>
<reference evidence="3 4" key="1">
    <citation type="submission" date="2024-06" db="EMBL/GenBank/DDBJ databases">
        <title>Genomic Encyclopedia of Type Strains, Phase IV (KMG-IV): sequencing the most valuable type-strain genomes for metagenomic binning, comparative biology and taxonomic classification.</title>
        <authorList>
            <person name="Goeker M."/>
        </authorList>
    </citation>
    <scope>NUCLEOTIDE SEQUENCE [LARGE SCALE GENOMIC DNA]</scope>
    <source>
        <strain evidence="3 4">DSM 21331</strain>
    </source>
</reference>
<sequence length="106" mass="11804">MKTLALVLASGMMFASFSIGSASAAPGMTHAERMRASSSIGYAGNYKARKYHMRHRGHRHDAIHHSRAYRTHHTRNRLMHGDPNARNPMQPGYAQQRGTTSGGPRY</sequence>
<feature type="signal peptide" evidence="2">
    <location>
        <begin position="1"/>
        <end position="24"/>
    </location>
</feature>